<evidence type="ECO:0000313" key="3">
    <source>
        <dbReference type="Proteomes" id="UP000801492"/>
    </source>
</evidence>
<evidence type="ECO:0000259" key="1">
    <source>
        <dbReference type="Pfam" id="PF13843"/>
    </source>
</evidence>
<dbReference type="InterPro" id="IPR029526">
    <property type="entry name" value="PGBD"/>
</dbReference>
<protein>
    <recommendedName>
        <fullName evidence="1">PiggyBac transposable element-derived protein domain-containing protein</fullName>
    </recommendedName>
</protein>
<dbReference type="Proteomes" id="UP000801492">
    <property type="component" value="Unassembled WGS sequence"/>
</dbReference>
<gene>
    <name evidence="2" type="ORF">ILUMI_20909</name>
</gene>
<evidence type="ECO:0000313" key="2">
    <source>
        <dbReference type="EMBL" id="KAF2885286.1"/>
    </source>
</evidence>
<proteinExistence type="predicted"/>
<name>A0A8K0G453_IGNLU</name>
<accession>A0A8K0G453</accession>
<dbReference type="AlphaFoldDB" id="A0A8K0G453"/>
<keyword evidence="3" id="KW-1185">Reference proteome</keyword>
<comment type="caution">
    <text evidence="2">The sequence shown here is derived from an EMBL/GenBank/DDBJ whole genome shotgun (WGS) entry which is preliminary data.</text>
</comment>
<reference evidence="2" key="1">
    <citation type="submission" date="2019-08" db="EMBL/GenBank/DDBJ databases">
        <title>The genome of the North American firefly Photinus pyralis.</title>
        <authorList>
            <consortium name="Photinus pyralis genome working group"/>
            <person name="Fallon T.R."/>
            <person name="Sander Lower S.E."/>
            <person name="Weng J.-K."/>
        </authorList>
    </citation>
    <scope>NUCLEOTIDE SEQUENCE</scope>
    <source>
        <strain evidence="2">TRF0915ILg1</strain>
        <tissue evidence="2">Whole body</tissue>
    </source>
</reference>
<dbReference type="OrthoDB" id="8190343at2759"/>
<dbReference type="EMBL" id="VTPC01089973">
    <property type="protein sequence ID" value="KAF2885286.1"/>
    <property type="molecule type" value="Genomic_DNA"/>
</dbReference>
<dbReference type="Pfam" id="PF13843">
    <property type="entry name" value="DDE_Tnp_1_7"/>
    <property type="match status" value="1"/>
</dbReference>
<organism evidence="2 3">
    <name type="scientific">Ignelater luminosus</name>
    <name type="common">Cucubano</name>
    <name type="synonym">Pyrophorus luminosus</name>
    <dbReference type="NCBI Taxonomy" id="2038154"/>
    <lineage>
        <taxon>Eukaryota</taxon>
        <taxon>Metazoa</taxon>
        <taxon>Ecdysozoa</taxon>
        <taxon>Arthropoda</taxon>
        <taxon>Hexapoda</taxon>
        <taxon>Insecta</taxon>
        <taxon>Pterygota</taxon>
        <taxon>Neoptera</taxon>
        <taxon>Endopterygota</taxon>
        <taxon>Coleoptera</taxon>
        <taxon>Polyphaga</taxon>
        <taxon>Elateriformia</taxon>
        <taxon>Elateroidea</taxon>
        <taxon>Elateridae</taxon>
        <taxon>Agrypninae</taxon>
        <taxon>Pyrophorini</taxon>
        <taxon>Ignelater</taxon>
    </lineage>
</organism>
<feature type="domain" description="PiggyBac transposable element-derived protein" evidence="1">
    <location>
        <begin position="15"/>
        <end position="76"/>
    </location>
</feature>
<sequence>MQENARKDVEVSKKYKNLGLGARVVLQLTEQEWEKYGIVFFDNYFTLLLLLEKLKVEKTLACGTIRQDMKSCPKHMAPDIMYL</sequence>